<feature type="transmembrane region" description="Helical" evidence="6">
    <location>
        <begin position="89"/>
        <end position="114"/>
    </location>
</feature>
<gene>
    <name evidence="7" type="ORF">BJ983_005936</name>
</gene>
<dbReference type="Proteomes" id="UP000535890">
    <property type="component" value="Unassembled WGS sequence"/>
</dbReference>
<dbReference type="AlphaFoldDB" id="A0A7Y9J9Y6"/>
<accession>A0A7Y9J9Y6</accession>
<dbReference type="Pfam" id="PF03649">
    <property type="entry name" value="UPF0014"/>
    <property type="match status" value="1"/>
</dbReference>
<dbReference type="GO" id="GO:0005886">
    <property type="term" value="C:plasma membrane"/>
    <property type="evidence" value="ECO:0007669"/>
    <property type="project" value="TreeGrafter"/>
</dbReference>
<evidence type="ECO:0000313" key="7">
    <source>
        <dbReference type="EMBL" id="NYD39834.1"/>
    </source>
</evidence>
<evidence type="ECO:0000256" key="5">
    <source>
        <dbReference type="ARBA" id="ARBA00023136"/>
    </source>
</evidence>
<evidence type="ECO:0000256" key="3">
    <source>
        <dbReference type="ARBA" id="ARBA00022692"/>
    </source>
</evidence>
<evidence type="ECO:0000256" key="6">
    <source>
        <dbReference type="SAM" id="Phobius"/>
    </source>
</evidence>
<feature type="transmembrane region" description="Helical" evidence="6">
    <location>
        <begin position="213"/>
        <end position="238"/>
    </location>
</feature>
<keyword evidence="3 6" id="KW-0812">Transmembrane</keyword>
<comment type="caution">
    <text evidence="7">The sequence shown here is derived from an EMBL/GenBank/DDBJ whole genome shotgun (WGS) entry which is preliminary data.</text>
</comment>
<comment type="similarity">
    <text evidence="2">Belongs to the UPF0014 family.</text>
</comment>
<dbReference type="RefSeq" id="WP_179797100.1">
    <property type="nucleotide sequence ID" value="NZ_BAABHP010000002.1"/>
</dbReference>
<evidence type="ECO:0000313" key="8">
    <source>
        <dbReference type="Proteomes" id="UP000535890"/>
    </source>
</evidence>
<organism evidence="7 8">
    <name type="scientific">Actinomycetospora corticicola</name>
    <dbReference type="NCBI Taxonomy" id="663602"/>
    <lineage>
        <taxon>Bacteria</taxon>
        <taxon>Bacillati</taxon>
        <taxon>Actinomycetota</taxon>
        <taxon>Actinomycetes</taxon>
        <taxon>Pseudonocardiales</taxon>
        <taxon>Pseudonocardiaceae</taxon>
        <taxon>Actinomycetospora</taxon>
    </lineage>
</organism>
<name>A0A7Y9J9Y6_9PSEU</name>
<dbReference type="PANTHER" id="PTHR30028:SF0">
    <property type="entry name" value="PROTEIN ALUMINUM SENSITIVE 3"/>
    <property type="match status" value="1"/>
</dbReference>
<evidence type="ECO:0000256" key="1">
    <source>
        <dbReference type="ARBA" id="ARBA00004141"/>
    </source>
</evidence>
<proteinExistence type="inferred from homology"/>
<keyword evidence="8" id="KW-1185">Reference proteome</keyword>
<feature type="transmembrane region" description="Helical" evidence="6">
    <location>
        <begin position="189"/>
        <end position="207"/>
    </location>
</feature>
<dbReference type="PANTHER" id="PTHR30028">
    <property type="entry name" value="UPF0014 INNER MEMBRANE PROTEIN YBBM-RELATED"/>
    <property type="match status" value="1"/>
</dbReference>
<feature type="transmembrane region" description="Helical" evidence="6">
    <location>
        <begin position="61"/>
        <end position="77"/>
    </location>
</feature>
<reference evidence="7 8" key="1">
    <citation type="submission" date="2020-07" db="EMBL/GenBank/DDBJ databases">
        <title>Sequencing the genomes of 1000 actinobacteria strains.</title>
        <authorList>
            <person name="Klenk H.-P."/>
        </authorList>
    </citation>
    <scope>NUCLEOTIDE SEQUENCE [LARGE SCALE GENOMIC DNA]</scope>
    <source>
        <strain evidence="7 8">DSM 45772</strain>
    </source>
</reference>
<feature type="transmembrane region" description="Helical" evidence="6">
    <location>
        <begin position="32"/>
        <end position="55"/>
    </location>
</feature>
<evidence type="ECO:0000256" key="4">
    <source>
        <dbReference type="ARBA" id="ARBA00022989"/>
    </source>
</evidence>
<dbReference type="EMBL" id="JACCBN010000001">
    <property type="protein sequence ID" value="NYD39834.1"/>
    <property type="molecule type" value="Genomic_DNA"/>
</dbReference>
<sequence>MTISWTGAASSLVLVALAAVISLAWRLGLERSIVWAAVRALVQLLLVGGVLVLLLEPGVSIWWSWLWVAAMIGYAVWTAQRRASSIPGLIPIAALAFGAAGAVTLLVLFGLGVFPLSARTLVPMAGLIVGNAMTSTVLAGRRLQEEFADKTAEIEARLALGQSAREAARPYLRGVLRSALTPQIETTKATGLVFLPGAMTGLIIAGVQPIQAVLVQAVVMFLVLAAASTTTSVVALGLTRRLFTTDDRLVPLTRERTG</sequence>
<keyword evidence="4 6" id="KW-1133">Transmembrane helix</keyword>
<protein>
    <submittedName>
        <fullName evidence="7">Putative ABC transport system permease protein</fullName>
    </submittedName>
</protein>
<feature type="transmembrane region" description="Helical" evidence="6">
    <location>
        <begin position="6"/>
        <end position="25"/>
    </location>
</feature>
<dbReference type="InterPro" id="IPR005226">
    <property type="entry name" value="UPF0014_fam"/>
</dbReference>
<evidence type="ECO:0000256" key="2">
    <source>
        <dbReference type="ARBA" id="ARBA00005268"/>
    </source>
</evidence>
<keyword evidence="5 6" id="KW-0472">Membrane</keyword>
<comment type="subcellular location">
    <subcellularLocation>
        <location evidence="1">Membrane</location>
        <topology evidence="1">Multi-pass membrane protein</topology>
    </subcellularLocation>
</comment>